<sequence length="189" mass="21937">MKYSLNKMMALDVYLSALNNADYKTVVNTLEPDNKGRMPLQSWDVIKEARLSLFEKAERQRDINCIKTLAKKLHWKNNIDTIFNNANFEALVVTDLHQNIVWVNKGFTKMTGYAKVEALNKTPRFLQGPETNVNTKTQIKNNLKQNIPFKTQVINYKKNGTKYNCEVKIFPLFNYTSKTHFIALEQQVS</sequence>
<dbReference type="NCBIfam" id="TIGR00229">
    <property type="entry name" value="sensory_box"/>
    <property type="match status" value="1"/>
</dbReference>
<dbReference type="RefSeq" id="WP_147135971.1">
    <property type="nucleotide sequence ID" value="NZ_VOSC01000025.1"/>
</dbReference>
<dbReference type="AlphaFoldDB" id="A0A5C7AN71"/>
<dbReference type="OrthoDB" id="5760647at2"/>
<proteinExistence type="predicted"/>
<keyword evidence="3" id="KW-0157">Chromophore</keyword>
<dbReference type="InterPro" id="IPR000014">
    <property type="entry name" value="PAS"/>
</dbReference>
<dbReference type="Proteomes" id="UP000321790">
    <property type="component" value="Unassembled WGS sequence"/>
</dbReference>
<name>A0A5C7AN71_9FLAO</name>
<dbReference type="InterPro" id="IPR035965">
    <property type="entry name" value="PAS-like_dom_sf"/>
</dbReference>
<comment type="caution">
    <text evidence="5">The sequence shown here is derived from an EMBL/GenBank/DDBJ whole genome shotgun (WGS) entry which is preliminary data.</text>
</comment>
<dbReference type="Gene3D" id="3.30.450.20">
    <property type="entry name" value="PAS domain"/>
    <property type="match status" value="1"/>
</dbReference>
<keyword evidence="1" id="KW-0285">Flavoprotein</keyword>
<dbReference type="EMBL" id="VOSC01000025">
    <property type="protein sequence ID" value="TXE10068.1"/>
    <property type="molecule type" value="Genomic_DNA"/>
</dbReference>
<dbReference type="CDD" id="cd00130">
    <property type="entry name" value="PAS"/>
    <property type="match status" value="1"/>
</dbReference>
<dbReference type="PANTHER" id="PTHR47429">
    <property type="entry name" value="PROTEIN TWIN LOV 1"/>
    <property type="match status" value="1"/>
</dbReference>
<evidence type="ECO:0000313" key="6">
    <source>
        <dbReference type="Proteomes" id="UP000321790"/>
    </source>
</evidence>
<keyword evidence="6" id="KW-1185">Reference proteome</keyword>
<reference evidence="6" key="1">
    <citation type="submission" date="2019-08" db="EMBL/GenBank/DDBJ databases">
        <title>Seonamhaeicola sediminis sp. nov., isolated from marine sediment.</title>
        <authorList>
            <person name="Cao W.R."/>
        </authorList>
    </citation>
    <scope>NUCLEOTIDE SEQUENCE [LARGE SCALE GENOMIC DNA]</scope>
    <source>
        <strain evidence="6">Gy8</strain>
    </source>
</reference>
<gene>
    <name evidence="5" type="ORF">FUA26_11370</name>
</gene>
<dbReference type="PANTHER" id="PTHR47429:SF2">
    <property type="entry name" value="PROTEIN TWIN LOV 1"/>
    <property type="match status" value="1"/>
</dbReference>
<dbReference type="PROSITE" id="PS50112">
    <property type="entry name" value="PAS"/>
    <property type="match status" value="1"/>
</dbReference>
<evidence type="ECO:0000256" key="1">
    <source>
        <dbReference type="ARBA" id="ARBA00022630"/>
    </source>
</evidence>
<dbReference type="Pfam" id="PF13426">
    <property type="entry name" value="PAS_9"/>
    <property type="match status" value="1"/>
</dbReference>
<dbReference type="SUPFAM" id="SSF55785">
    <property type="entry name" value="PYP-like sensor domain (PAS domain)"/>
    <property type="match status" value="1"/>
</dbReference>
<accession>A0A5C7AN71</accession>
<evidence type="ECO:0000259" key="4">
    <source>
        <dbReference type="PROSITE" id="PS50112"/>
    </source>
</evidence>
<evidence type="ECO:0000256" key="3">
    <source>
        <dbReference type="ARBA" id="ARBA00022991"/>
    </source>
</evidence>
<evidence type="ECO:0000313" key="5">
    <source>
        <dbReference type="EMBL" id="TXE10068.1"/>
    </source>
</evidence>
<organism evidence="5 6">
    <name type="scientific">Seonamhaeicola algicola</name>
    <dbReference type="NCBI Taxonomy" id="1719036"/>
    <lineage>
        <taxon>Bacteria</taxon>
        <taxon>Pseudomonadati</taxon>
        <taxon>Bacteroidota</taxon>
        <taxon>Flavobacteriia</taxon>
        <taxon>Flavobacteriales</taxon>
        <taxon>Flavobacteriaceae</taxon>
    </lineage>
</organism>
<evidence type="ECO:0000256" key="2">
    <source>
        <dbReference type="ARBA" id="ARBA00022643"/>
    </source>
</evidence>
<feature type="domain" description="PAS" evidence="4">
    <location>
        <begin position="91"/>
        <end position="146"/>
    </location>
</feature>
<protein>
    <submittedName>
        <fullName evidence="5">PAS domain-containing protein</fullName>
    </submittedName>
</protein>
<keyword evidence="2" id="KW-0288">FMN</keyword>